<accession>A0A7Z7AXF8</accession>
<evidence type="ECO:0000256" key="1">
    <source>
        <dbReference type="SAM" id="MobiDB-lite"/>
    </source>
</evidence>
<organism evidence="3 4">
    <name type="scientific">Methanolobus vulcani</name>
    <dbReference type="NCBI Taxonomy" id="38026"/>
    <lineage>
        <taxon>Archaea</taxon>
        <taxon>Methanobacteriati</taxon>
        <taxon>Methanobacteriota</taxon>
        <taxon>Stenosarchaea group</taxon>
        <taxon>Methanomicrobia</taxon>
        <taxon>Methanosarcinales</taxon>
        <taxon>Methanosarcinaceae</taxon>
        <taxon>Methanolobus</taxon>
    </lineage>
</organism>
<evidence type="ECO:0000256" key="2">
    <source>
        <dbReference type="SAM" id="Phobius"/>
    </source>
</evidence>
<feature type="compositionally biased region" description="Low complexity" evidence="1">
    <location>
        <begin position="210"/>
        <end position="233"/>
    </location>
</feature>
<dbReference type="RefSeq" id="WP_091707613.1">
    <property type="nucleotide sequence ID" value="NZ_FNCA01000001.1"/>
</dbReference>
<keyword evidence="4" id="KW-1185">Reference proteome</keyword>
<feature type="region of interest" description="Disordered" evidence="1">
    <location>
        <begin position="205"/>
        <end position="283"/>
    </location>
</feature>
<evidence type="ECO:0000313" key="3">
    <source>
        <dbReference type="EMBL" id="SDF21932.1"/>
    </source>
</evidence>
<keyword evidence="2" id="KW-1133">Transmembrane helix</keyword>
<gene>
    <name evidence="3" type="ORF">SAMN04488589_0017</name>
</gene>
<protein>
    <submittedName>
        <fullName evidence="3">Uncharacterized protein</fullName>
    </submittedName>
</protein>
<proteinExistence type="predicted"/>
<name>A0A7Z7AXF8_9EURY</name>
<reference evidence="3 4" key="1">
    <citation type="submission" date="2016-10" db="EMBL/GenBank/DDBJ databases">
        <authorList>
            <person name="Varghese N."/>
            <person name="Submissions S."/>
        </authorList>
    </citation>
    <scope>NUCLEOTIDE SEQUENCE [LARGE SCALE GENOMIC DNA]</scope>
    <source>
        <strain evidence="3 4">PL 12/M</strain>
    </source>
</reference>
<comment type="caution">
    <text evidence="3">The sequence shown here is derived from an EMBL/GenBank/DDBJ whole genome shotgun (WGS) entry which is preliminary data.</text>
</comment>
<keyword evidence="2" id="KW-0472">Membrane</keyword>
<feature type="compositionally biased region" description="Low complexity" evidence="1">
    <location>
        <begin position="265"/>
        <end position="283"/>
    </location>
</feature>
<feature type="transmembrane region" description="Helical" evidence="2">
    <location>
        <begin position="304"/>
        <end position="323"/>
    </location>
</feature>
<keyword evidence="2" id="KW-0812">Transmembrane</keyword>
<dbReference type="EMBL" id="FNCA01000001">
    <property type="protein sequence ID" value="SDF21932.1"/>
    <property type="molecule type" value="Genomic_DNA"/>
</dbReference>
<evidence type="ECO:0000313" key="4">
    <source>
        <dbReference type="Proteomes" id="UP000199259"/>
    </source>
</evidence>
<dbReference type="OrthoDB" id="60650at2157"/>
<dbReference type="AlphaFoldDB" id="A0A7Z7AXF8"/>
<dbReference type="Proteomes" id="UP000199259">
    <property type="component" value="Unassembled WGS sequence"/>
</dbReference>
<sequence>MVHKKSLFNSSTGFIKKSSFFLLILGTALLLMTATALAEVTEIAISPENPAPGDIVTVSGKASPNEEISVSIDFEKIQSVSNGNYEYRIGKITIPEGSESFSLRAEGVDSLDITLYVMGQGLPSLPVTVNNGIATFGTSKITSGTYDIGLSGTSSSDEVTLTFGGKGSINADSDGNFQYAYKTENMPEGEFTLNVGGQIHQVSLGITDDSSNSDSSSSSSPSSSSSSTVKSSSNTGTLQIVPAESLSNSDDKTSSGVGDEVNTMASTPDETSASSESDTSSSEVDGYILENKSSSDVQNKLPELGVMGAVLGVLCLGAIFIGFRKNRYK</sequence>